<name>A0A9N8ZNR8_9GLOM</name>
<evidence type="ECO:0000313" key="1">
    <source>
        <dbReference type="EMBL" id="CAG8502060.1"/>
    </source>
</evidence>
<keyword evidence="2" id="KW-1185">Reference proteome</keyword>
<dbReference type="AlphaFoldDB" id="A0A9N8ZNR8"/>
<reference evidence="1" key="1">
    <citation type="submission" date="2021-06" db="EMBL/GenBank/DDBJ databases">
        <authorList>
            <person name="Kallberg Y."/>
            <person name="Tangrot J."/>
            <person name="Rosling A."/>
        </authorList>
    </citation>
    <scope>NUCLEOTIDE SEQUENCE</scope>
    <source>
        <strain evidence="1">CL551</strain>
    </source>
</reference>
<proteinExistence type="predicted"/>
<gene>
    <name evidence="1" type="ORF">AMORRO_LOCUS3300</name>
</gene>
<accession>A0A9N8ZNR8</accession>
<protein>
    <submittedName>
        <fullName evidence="1">4955_t:CDS:1</fullName>
    </submittedName>
</protein>
<comment type="caution">
    <text evidence="1">The sequence shown here is derived from an EMBL/GenBank/DDBJ whole genome shotgun (WGS) entry which is preliminary data.</text>
</comment>
<sequence>MTSNNESSSSIQTSLREQIIDVNAFSSNNANDVNDRELNPETRISLIKEVVELQEGLRGRNGKKRSRPDAIRKPNLTNLYQQPDVIQCAVGKWRKERWLTIRDAY</sequence>
<dbReference type="OrthoDB" id="2163284at2759"/>
<dbReference type="Proteomes" id="UP000789342">
    <property type="component" value="Unassembled WGS sequence"/>
</dbReference>
<dbReference type="EMBL" id="CAJVPV010001590">
    <property type="protein sequence ID" value="CAG8502060.1"/>
    <property type="molecule type" value="Genomic_DNA"/>
</dbReference>
<organism evidence="1 2">
    <name type="scientific">Acaulospora morrowiae</name>
    <dbReference type="NCBI Taxonomy" id="94023"/>
    <lineage>
        <taxon>Eukaryota</taxon>
        <taxon>Fungi</taxon>
        <taxon>Fungi incertae sedis</taxon>
        <taxon>Mucoromycota</taxon>
        <taxon>Glomeromycotina</taxon>
        <taxon>Glomeromycetes</taxon>
        <taxon>Diversisporales</taxon>
        <taxon>Acaulosporaceae</taxon>
        <taxon>Acaulospora</taxon>
    </lineage>
</organism>
<evidence type="ECO:0000313" key="2">
    <source>
        <dbReference type="Proteomes" id="UP000789342"/>
    </source>
</evidence>